<dbReference type="PANTHER" id="PTHR46796">
    <property type="entry name" value="HTH-TYPE TRANSCRIPTIONAL ACTIVATOR RHAS-RELATED"/>
    <property type="match status" value="1"/>
</dbReference>
<dbReference type="Gene3D" id="1.10.10.60">
    <property type="entry name" value="Homeodomain-like"/>
    <property type="match status" value="1"/>
</dbReference>
<evidence type="ECO:0000256" key="3">
    <source>
        <dbReference type="ARBA" id="ARBA00023163"/>
    </source>
</evidence>
<dbReference type="Proteomes" id="UP001596203">
    <property type="component" value="Unassembled WGS sequence"/>
</dbReference>
<evidence type="ECO:0000256" key="1">
    <source>
        <dbReference type="ARBA" id="ARBA00023015"/>
    </source>
</evidence>
<keyword evidence="3" id="KW-0804">Transcription</keyword>
<gene>
    <name evidence="5" type="ORF">ACFP2T_05130</name>
</gene>
<comment type="caution">
    <text evidence="5">The sequence shown here is derived from an EMBL/GenBank/DDBJ whole genome shotgun (WGS) entry which is preliminary data.</text>
</comment>
<feature type="domain" description="HTH araC/xylS-type" evidence="4">
    <location>
        <begin position="10"/>
        <end position="109"/>
    </location>
</feature>
<evidence type="ECO:0000259" key="4">
    <source>
        <dbReference type="PROSITE" id="PS01124"/>
    </source>
</evidence>
<proteinExistence type="predicted"/>
<dbReference type="RefSeq" id="WP_377417710.1">
    <property type="nucleotide sequence ID" value="NZ_JBHSPR010000001.1"/>
</dbReference>
<keyword evidence="2" id="KW-0238">DNA-binding</keyword>
<keyword evidence="1" id="KW-0805">Transcription regulation</keyword>
<dbReference type="PROSITE" id="PS01124">
    <property type="entry name" value="HTH_ARAC_FAMILY_2"/>
    <property type="match status" value="1"/>
</dbReference>
<dbReference type="InterPro" id="IPR050204">
    <property type="entry name" value="AraC_XylS_family_regulators"/>
</dbReference>
<dbReference type="EMBL" id="JBHSPR010000001">
    <property type="protein sequence ID" value="MFC6015577.1"/>
    <property type="molecule type" value="Genomic_DNA"/>
</dbReference>
<reference evidence="6" key="1">
    <citation type="journal article" date="2019" name="Int. J. Syst. Evol. Microbiol.">
        <title>The Global Catalogue of Microorganisms (GCM) 10K type strain sequencing project: providing services to taxonomists for standard genome sequencing and annotation.</title>
        <authorList>
            <consortium name="The Broad Institute Genomics Platform"/>
            <consortium name="The Broad Institute Genome Sequencing Center for Infectious Disease"/>
            <person name="Wu L."/>
            <person name="Ma J."/>
        </authorList>
    </citation>
    <scope>NUCLEOTIDE SEQUENCE [LARGE SCALE GENOMIC DNA]</scope>
    <source>
        <strain evidence="6">ZS-35-S2</strain>
    </source>
</reference>
<evidence type="ECO:0000313" key="6">
    <source>
        <dbReference type="Proteomes" id="UP001596203"/>
    </source>
</evidence>
<accession>A0ABW1K2W9</accession>
<name>A0ABW1K2W9_9ACTN</name>
<keyword evidence="6" id="KW-1185">Reference proteome</keyword>
<dbReference type="Pfam" id="PF12833">
    <property type="entry name" value="HTH_18"/>
    <property type="match status" value="1"/>
</dbReference>
<dbReference type="InterPro" id="IPR018060">
    <property type="entry name" value="HTH_AraC"/>
</dbReference>
<evidence type="ECO:0000256" key="2">
    <source>
        <dbReference type="ARBA" id="ARBA00023125"/>
    </source>
</evidence>
<protein>
    <submittedName>
        <fullName evidence="5">Helix-turn-helix domain-containing protein</fullName>
    </submittedName>
</protein>
<sequence>MSEPDLTRLRTAVAAIEESRGQLEVAELAVRIGVGYRALYRLFAGRLGLSPKRFGEIVRYYHFVGGLLGGGPGNSAALLASPHGYYDQAHAARDFKRFTGVSAGTFRRIEHGIAQLMHTEPPPLR</sequence>
<evidence type="ECO:0000313" key="5">
    <source>
        <dbReference type="EMBL" id="MFC6015577.1"/>
    </source>
</evidence>
<dbReference type="SMART" id="SM00342">
    <property type="entry name" value="HTH_ARAC"/>
    <property type="match status" value="1"/>
</dbReference>
<organism evidence="5 6">
    <name type="scientific">Plantactinospora solaniradicis</name>
    <dbReference type="NCBI Taxonomy" id="1723736"/>
    <lineage>
        <taxon>Bacteria</taxon>
        <taxon>Bacillati</taxon>
        <taxon>Actinomycetota</taxon>
        <taxon>Actinomycetes</taxon>
        <taxon>Micromonosporales</taxon>
        <taxon>Micromonosporaceae</taxon>
        <taxon>Plantactinospora</taxon>
    </lineage>
</organism>